<dbReference type="AlphaFoldDB" id="A0A4M3JU23"/>
<dbReference type="PROSITE" id="PS01149">
    <property type="entry name" value="PSI_RSU"/>
    <property type="match status" value="1"/>
</dbReference>
<dbReference type="PANTHER" id="PTHR47683">
    <property type="entry name" value="PSEUDOURIDINE SYNTHASE FAMILY PROTEIN-RELATED"/>
    <property type="match status" value="1"/>
</dbReference>
<protein>
    <recommendedName>
        <fullName evidence="4">Pseudouridine synthase</fullName>
        <ecNumber evidence="4">5.4.99.-</ecNumber>
    </recommendedName>
</protein>
<gene>
    <name evidence="6" type="primary">rsuA</name>
    <name evidence="6" type="ORF">SAMEA3381574_01240</name>
</gene>
<comment type="similarity">
    <text evidence="1 4">Belongs to the pseudouridine synthase RsuA family.</text>
</comment>
<evidence type="ECO:0000256" key="2">
    <source>
        <dbReference type="ARBA" id="ARBA00022884"/>
    </source>
</evidence>
<feature type="domain" description="Pseudouridine synthase RsuA/RluA-like" evidence="5">
    <location>
        <begin position="2"/>
        <end position="132"/>
    </location>
</feature>
<evidence type="ECO:0000259" key="5">
    <source>
        <dbReference type="Pfam" id="PF00849"/>
    </source>
</evidence>
<dbReference type="NCBIfam" id="TIGR00093">
    <property type="entry name" value="pseudouridine synthase"/>
    <property type="match status" value="1"/>
</dbReference>
<dbReference type="Gene3D" id="3.30.70.1560">
    <property type="entry name" value="Alpha-L RNA-binding motif"/>
    <property type="match status" value="1"/>
</dbReference>
<dbReference type="Proteomes" id="UP000304540">
    <property type="component" value="Unassembled WGS sequence"/>
</dbReference>
<dbReference type="GO" id="GO:0001522">
    <property type="term" value="P:pseudouridine synthesis"/>
    <property type="evidence" value="ECO:0007669"/>
    <property type="project" value="InterPro"/>
</dbReference>
<dbReference type="InterPro" id="IPR000748">
    <property type="entry name" value="PsdUridine_synth_RsuA/RluB/E/F"/>
</dbReference>
<dbReference type="EMBL" id="CABABW010000009">
    <property type="protein sequence ID" value="VRI36321.1"/>
    <property type="molecule type" value="Genomic_DNA"/>
</dbReference>
<organism evidence="6 7">
    <name type="scientific">Streptococcus pneumoniae</name>
    <dbReference type="NCBI Taxonomy" id="1313"/>
    <lineage>
        <taxon>Bacteria</taxon>
        <taxon>Bacillati</taxon>
        <taxon>Bacillota</taxon>
        <taxon>Bacilli</taxon>
        <taxon>Lactobacillales</taxon>
        <taxon>Streptococcaceae</taxon>
        <taxon>Streptococcus</taxon>
    </lineage>
</organism>
<dbReference type="InterPro" id="IPR050343">
    <property type="entry name" value="RsuA_PseudoU_synthase"/>
</dbReference>
<dbReference type="FunFam" id="3.30.70.1560:FF:000001">
    <property type="entry name" value="Pseudouridine synthase"/>
    <property type="match status" value="1"/>
</dbReference>
<dbReference type="CDD" id="cd02553">
    <property type="entry name" value="PseudoU_synth_RsuA"/>
    <property type="match status" value="1"/>
</dbReference>
<dbReference type="InterPro" id="IPR042092">
    <property type="entry name" value="PsdUridine_s_RsuA/RluB/E/F_cat"/>
</dbReference>
<name>A0A4M3JU23_STREE</name>
<dbReference type="InterPro" id="IPR020103">
    <property type="entry name" value="PsdUridine_synth_cat_dom_sf"/>
</dbReference>
<evidence type="ECO:0000313" key="7">
    <source>
        <dbReference type="Proteomes" id="UP000304540"/>
    </source>
</evidence>
<dbReference type="GO" id="GO:0006364">
    <property type="term" value="P:rRNA processing"/>
    <property type="evidence" value="ECO:0007669"/>
    <property type="project" value="UniProtKB-ARBA"/>
</dbReference>
<dbReference type="InterPro" id="IPR018496">
    <property type="entry name" value="PsdUridine_synth_RsuA/RluB_CS"/>
</dbReference>
<reference evidence="6 7" key="1">
    <citation type="submission" date="2019-04" db="EMBL/GenBank/DDBJ databases">
        <authorList>
            <consortium name="Pathogen Informatics"/>
        </authorList>
    </citation>
    <scope>NUCLEOTIDE SEQUENCE [LARGE SCALE GENOMIC DNA]</scope>
    <source>
        <strain evidence="6 7">GPSC232</strain>
    </source>
</reference>
<dbReference type="InterPro" id="IPR020094">
    <property type="entry name" value="TruA/RsuA/RluB/E/F_N"/>
</dbReference>
<dbReference type="SUPFAM" id="SSF55120">
    <property type="entry name" value="Pseudouridine synthase"/>
    <property type="match status" value="1"/>
</dbReference>
<dbReference type="Pfam" id="PF00849">
    <property type="entry name" value="PseudoU_synth_2"/>
    <property type="match status" value="1"/>
</dbReference>
<dbReference type="GO" id="GO:0005829">
    <property type="term" value="C:cytosol"/>
    <property type="evidence" value="ECO:0007669"/>
    <property type="project" value="UniProtKB-ARBA"/>
</dbReference>
<dbReference type="Gene3D" id="3.30.70.580">
    <property type="entry name" value="Pseudouridine synthase I, catalytic domain, N-terminal subdomain"/>
    <property type="match status" value="1"/>
</dbReference>
<dbReference type="GO" id="GO:0009982">
    <property type="term" value="F:pseudouridine synthase activity"/>
    <property type="evidence" value="ECO:0007669"/>
    <property type="project" value="InterPro"/>
</dbReference>
<evidence type="ECO:0000256" key="4">
    <source>
        <dbReference type="RuleBase" id="RU003887"/>
    </source>
</evidence>
<proteinExistence type="inferred from homology"/>
<dbReference type="GO" id="GO:0003723">
    <property type="term" value="F:RNA binding"/>
    <property type="evidence" value="ECO:0007669"/>
    <property type="project" value="UniProtKB-KW"/>
</dbReference>
<dbReference type="PANTHER" id="PTHR47683:SF4">
    <property type="entry name" value="PSEUDOURIDINE SYNTHASE"/>
    <property type="match status" value="1"/>
</dbReference>
<dbReference type="GO" id="GO:0140098">
    <property type="term" value="F:catalytic activity, acting on RNA"/>
    <property type="evidence" value="ECO:0007669"/>
    <property type="project" value="UniProtKB-ARBA"/>
</dbReference>
<keyword evidence="3 4" id="KW-0413">Isomerase</keyword>
<dbReference type="EC" id="5.4.99.-" evidence="4"/>
<evidence type="ECO:0000256" key="3">
    <source>
        <dbReference type="ARBA" id="ARBA00023235"/>
    </source>
</evidence>
<dbReference type="InterPro" id="IPR006145">
    <property type="entry name" value="PsdUridine_synth_RsuA/RluA"/>
</dbReference>
<sequence>MLHKPAGVVTANKDKELPTVMDLLPSDIQSDKLYAVGRLDRDTTGLLLLTDNGPLGFQLLHPQYHVDKTYQVEVNGLLTPDHIQTFQKGIVFLDGTICKPARLEILSASPSLSQVSISISEGKFHQIKKMFLSVGVKVTNLKRIQFGDFTLNPDLAEGNYHPLNQKELQIIKNYLEMSR</sequence>
<accession>A0A4M3JU23</accession>
<keyword evidence="2" id="KW-0694">RNA-binding</keyword>
<evidence type="ECO:0000256" key="1">
    <source>
        <dbReference type="ARBA" id="ARBA00008348"/>
    </source>
</evidence>
<evidence type="ECO:0000313" key="6">
    <source>
        <dbReference type="EMBL" id="VRI36321.1"/>
    </source>
</evidence>